<comment type="caution">
    <text evidence="3">The sequence shown here is derived from an EMBL/GenBank/DDBJ whole genome shotgun (WGS) entry which is preliminary data.</text>
</comment>
<sequence length="386" mass="40228">MFYSHSNRLAWIGCCFASLLLTASGGHAAVTSSSLHGAEHDALDGLLFDDDLIQGLSEEPASFGEAGVYENDQFPITGWHPANNVDPNDQLPSLTDGVGERGTGLTGLLNDNQPGGAPVPLSGAPVKIVEYVLAEPADIGRINILTGNRNNSDGRIFLTASILYSTNDGSSFESLGYFESDPSGVFNNEVSPEAPFDPEQASTITSIYNDASTTMLTGVTNIEISFYSVAIFGGPGGDVSGVHVDPFDGINTFTGVDDGFGPAFISPLVWEIDVVAPAAQVVGDYNGDGSVDIADYTVWRNTLGTAVTAGAGADGNSNGVIDADDYSVWKLYFGASDGSPAAVAAAAVPEPATYYLAVTLTAAILIWLPRSSHKACCKTSRHRTVA</sequence>
<dbReference type="RefSeq" id="WP_252851210.1">
    <property type="nucleotide sequence ID" value="NZ_JAMXLR010000017.1"/>
</dbReference>
<dbReference type="PROSITE" id="PS00018">
    <property type="entry name" value="EF_HAND_1"/>
    <property type="match status" value="2"/>
</dbReference>
<dbReference type="Proteomes" id="UP001155241">
    <property type="component" value="Unassembled WGS sequence"/>
</dbReference>
<accession>A0A9X2F6G3</accession>
<dbReference type="Pfam" id="PF00404">
    <property type="entry name" value="Dockerin_1"/>
    <property type="match status" value="1"/>
</dbReference>
<dbReference type="InterPro" id="IPR018247">
    <property type="entry name" value="EF_Hand_1_Ca_BS"/>
</dbReference>
<evidence type="ECO:0000256" key="1">
    <source>
        <dbReference type="SAM" id="SignalP"/>
    </source>
</evidence>
<dbReference type="AlphaFoldDB" id="A0A9X2F6G3"/>
<dbReference type="InterPro" id="IPR002105">
    <property type="entry name" value="Dockerin_1_rpt"/>
</dbReference>
<gene>
    <name evidence="3" type="ORF">NG895_04260</name>
</gene>
<proteinExistence type="predicted"/>
<dbReference type="GO" id="GO:0004553">
    <property type="term" value="F:hydrolase activity, hydrolyzing O-glycosyl compounds"/>
    <property type="evidence" value="ECO:0007669"/>
    <property type="project" value="InterPro"/>
</dbReference>
<dbReference type="EMBL" id="JAMXLR010000017">
    <property type="protein sequence ID" value="MCO6043110.1"/>
    <property type="molecule type" value="Genomic_DNA"/>
</dbReference>
<evidence type="ECO:0000313" key="4">
    <source>
        <dbReference type="Proteomes" id="UP001155241"/>
    </source>
</evidence>
<feature type="domain" description="Dockerin" evidence="2">
    <location>
        <begin position="278"/>
        <end position="341"/>
    </location>
</feature>
<reference evidence="3" key="1">
    <citation type="submission" date="2022-06" db="EMBL/GenBank/DDBJ databases">
        <title>Aeoliella straminimaris, a novel planctomycete from sediments.</title>
        <authorList>
            <person name="Vitorino I.R."/>
            <person name="Lage O.M."/>
        </authorList>
    </citation>
    <scope>NUCLEOTIDE SEQUENCE</scope>
    <source>
        <strain evidence="3">ICT_H6.2</strain>
    </source>
</reference>
<dbReference type="InterPro" id="IPR016134">
    <property type="entry name" value="Dockerin_dom"/>
</dbReference>
<dbReference type="PROSITE" id="PS51766">
    <property type="entry name" value="DOCKERIN"/>
    <property type="match status" value="1"/>
</dbReference>
<keyword evidence="1" id="KW-0732">Signal</keyword>
<dbReference type="GO" id="GO:0000272">
    <property type="term" value="P:polysaccharide catabolic process"/>
    <property type="evidence" value="ECO:0007669"/>
    <property type="project" value="InterPro"/>
</dbReference>
<name>A0A9X2F6G3_9BACT</name>
<keyword evidence="4" id="KW-1185">Reference proteome</keyword>
<dbReference type="InterPro" id="IPR036439">
    <property type="entry name" value="Dockerin_dom_sf"/>
</dbReference>
<dbReference type="SUPFAM" id="SSF63446">
    <property type="entry name" value="Type I dockerin domain"/>
    <property type="match status" value="1"/>
</dbReference>
<evidence type="ECO:0000259" key="2">
    <source>
        <dbReference type="PROSITE" id="PS51766"/>
    </source>
</evidence>
<organism evidence="3 4">
    <name type="scientific">Aeoliella straminimaris</name>
    <dbReference type="NCBI Taxonomy" id="2954799"/>
    <lineage>
        <taxon>Bacteria</taxon>
        <taxon>Pseudomonadati</taxon>
        <taxon>Planctomycetota</taxon>
        <taxon>Planctomycetia</taxon>
        <taxon>Pirellulales</taxon>
        <taxon>Lacipirellulaceae</taxon>
        <taxon>Aeoliella</taxon>
    </lineage>
</organism>
<dbReference type="Gene3D" id="1.10.1330.10">
    <property type="entry name" value="Dockerin domain"/>
    <property type="match status" value="1"/>
</dbReference>
<feature type="chain" id="PRO_5040979651" evidence="1">
    <location>
        <begin position="29"/>
        <end position="386"/>
    </location>
</feature>
<evidence type="ECO:0000313" key="3">
    <source>
        <dbReference type="EMBL" id="MCO6043110.1"/>
    </source>
</evidence>
<feature type="signal peptide" evidence="1">
    <location>
        <begin position="1"/>
        <end position="28"/>
    </location>
</feature>
<protein>
    <submittedName>
        <fullName evidence="3">Dockerin type I domain-containing protein</fullName>
    </submittedName>
</protein>